<evidence type="ECO:0000313" key="1">
    <source>
        <dbReference type="EMBL" id="MCW3161464.1"/>
    </source>
</evidence>
<gene>
    <name evidence="1" type="ORF">OH806_09335</name>
</gene>
<keyword evidence="2" id="KW-1185">Reference proteome</keyword>
<sequence>MKNYNIRILQFILLLASLTLFSCKKKFSLSTNDSIIQKHDTIIINISDKYFLNINNSEIIDFFQPIKNKLINEEIYAQVLYEKDNIILNLEIGNNANYYEDIYISKSPPLIIEKIVSTTIIKNTSTPEKLECIEIINEPLNNTSKYKPSKSKDKKCEQTIIASNDLPKNEIFQLISCENSRFSIRLNDNNYEILDKGKIISKGSMQGEIKKEAQKIKLGKIDAIFYKDSLVIENYKNSDIKNAHFTQCNSQYLIFEKRQ</sequence>
<proteinExistence type="predicted"/>
<dbReference type="Proteomes" id="UP001163719">
    <property type="component" value="Unassembled WGS sequence"/>
</dbReference>
<evidence type="ECO:0000313" key="2">
    <source>
        <dbReference type="Proteomes" id="UP001163719"/>
    </source>
</evidence>
<evidence type="ECO:0008006" key="3">
    <source>
        <dbReference type="Google" id="ProtNLM"/>
    </source>
</evidence>
<protein>
    <recommendedName>
        <fullName evidence="3">Auto-transporter adhesin head GIN domain-containing protein</fullName>
    </recommendedName>
</protein>
<reference evidence="1" key="1">
    <citation type="submission" date="2022-10" db="EMBL/GenBank/DDBJ databases">
        <title>Chryseobacterium babae sp. nov. isolated from the gut of the beetle Oryctes rhinoceros, and Chryseobacterium kimseyorum sp. nov., isolated from a stick insect rearing cage.</title>
        <authorList>
            <person name="Shelomi M."/>
            <person name="Han C.-J."/>
            <person name="Chen W.-M."/>
            <person name="Chen H.-K."/>
            <person name="Liaw S.-J."/>
            <person name="Muhle E."/>
            <person name="Clermont D."/>
        </authorList>
    </citation>
    <scope>NUCLEOTIDE SEQUENCE</scope>
    <source>
        <strain evidence="1">WLa1L2M3</strain>
    </source>
</reference>
<dbReference type="EMBL" id="JAPDHV010000003">
    <property type="protein sequence ID" value="MCW3161464.1"/>
    <property type="molecule type" value="Genomic_DNA"/>
</dbReference>
<dbReference type="PROSITE" id="PS51257">
    <property type="entry name" value="PROKAR_LIPOPROTEIN"/>
    <property type="match status" value="1"/>
</dbReference>
<name>A0ABT3HNZ2_9FLAO</name>
<accession>A0ABT3HNZ2</accession>
<organism evidence="1 2">
    <name type="scientific">Chryseobacterium oryctis</name>
    <dbReference type="NCBI Taxonomy" id="2952618"/>
    <lineage>
        <taxon>Bacteria</taxon>
        <taxon>Pseudomonadati</taxon>
        <taxon>Bacteroidota</taxon>
        <taxon>Flavobacteriia</taxon>
        <taxon>Flavobacteriales</taxon>
        <taxon>Weeksellaceae</taxon>
        <taxon>Chryseobacterium group</taxon>
        <taxon>Chryseobacterium</taxon>
    </lineage>
</organism>
<comment type="caution">
    <text evidence="1">The sequence shown here is derived from an EMBL/GenBank/DDBJ whole genome shotgun (WGS) entry which is preliminary data.</text>
</comment>
<dbReference type="RefSeq" id="WP_264743404.1">
    <property type="nucleotide sequence ID" value="NZ_JAPDHV010000003.1"/>
</dbReference>